<feature type="compositionally biased region" description="Polar residues" evidence="1">
    <location>
        <begin position="699"/>
        <end position="711"/>
    </location>
</feature>
<proteinExistence type="predicted"/>
<name>H0HQC8_9HYPH</name>
<dbReference type="PANTHER" id="PTHR30121:SF6">
    <property type="entry name" value="SLR6007 PROTEIN"/>
    <property type="match status" value="1"/>
</dbReference>
<dbReference type="Pfam" id="PF02534">
    <property type="entry name" value="T4SS-DNA_transf"/>
    <property type="match status" value="1"/>
</dbReference>
<dbReference type="EMBL" id="AHAM01000088">
    <property type="protein sequence ID" value="EHK57050.1"/>
    <property type="molecule type" value="Genomic_DNA"/>
</dbReference>
<evidence type="ECO:0008006" key="4">
    <source>
        <dbReference type="Google" id="ProtNLM"/>
    </source>
</evidence>
<feature type="region of interest" description="Disordered" evidence="1">
    <location>
        <begin position="669"/>
        <end position="711"/>
    </location>
</feature>
<dbReference type="OrthoDB" id="8054438at2"/>
<dbReference type="AlphaFoldDB" id="H0HQC8"/>
<dbReference type="InterPro" id="IPR051162">
    <property type="entry name" value="T4SS_component"/>
</dbReference>
<protein>
    <recommendedName>
        <fullName evidence="4">Type IV secretion system coupling protein TraD DNA-binding domain-containing protein</fullName>
    </recommendedName>
</protein>
<reference evidence="2 3" key="1">
    <citation type="journal article" date="2012" name="J. Bacteriol.">
        <title>Draft Genome Sequence of Mesorhizobium alhagi CCNWXJ12-2T, a Novel Salt-Resistant Species Isolated from the Desert of Northwestern China.</title>
        <authorList>
            <person name="Zhou M."/>
            <person name="Chen W."/>
            <person name="Chen H."/>
            <person name="Wei G."/>
        </authorList>
    </citation>
    <scope>NUCLEOTIDE SEQUENCE [LARGE SCALE GENOMIC DNA]</scope>
    <source>
        <strain evidence="2 3">CCNWXJ12-2</strain>
    </source>
</reference>
<dbReference type="InterPro" id="IPR003688">
    <property type="entry name" value="TraG/VirD4"/>
</dbReference>
<dbReference type="InterPro" id="IPR027417">
    <property type="entry name" value="P-loop_NTPase"/>
</dbReference>
<dbReference type="RefSeq" id="WP_008835989.1">
    <property type="nucleotide sequence ID" value="NZ_AHAM01000088.1"/>
</dbReference>
<dbReference type="GO" id="GO:0016020">
    <property type="term" value="C:membrane"/>
    <property type="evidence" value="ECO:0007669"/>
    <property type="project" value="InterPro"/>
</dbReference>
<organism evidence="2 3">
    <name type="scientific">Mesorhizobium alhagi CCNWXJ12-2</name>
    <dbReference type="NCBI Taxonomy" id="1107882"/>
    <lineage>
        <taxon>Bacteria</taxon>
        <taxon>Pseudomonadati</taxon>
        <taxon>Pseudomonadota</taxon>
        <taxon>Alphaproteobacteria</taxon>
        <taxon>Hyphomicrobiales</taxon>
        <taxon>Phyllobacteriaceae</taxon>
        <taxon>Allomesorhizobium</taxon>
    </lineage>
</organism>
<gene>
    <name evidence="2" type="ORF">MAXJ12_11792</name>
</gene>
<dbReference type="PATRIC" id="fig|1107882.3.peg.2314"/>
<accession>H0HQC8</accession>
<evidence type="ECO:0000313" key="3">
    <source>
        <dbReference type="Proteomes" id="UP000003250"/>
    </source>
</evidence>
<dbReference type="SUPFAM" id="SSF52540">
    <property type="entry name" value="P-loop containing nucleoside triphosphate hydrolases"/>
    <property type="match status" value="1"/>
</dbReference>
<keyword evidence="3" id="KW-1185">Reference proteome</keyword>
<evidence type="ECO:0000256" key="1">
    <source>
        <dbReference type="SAM" id="MobiDB-lite"/>
    </source>
</evidence>
<dbReference type="Gene3D" id="3.40.50.300">
    <property type="entry name" value="P-loop containing nucleotide triphosphate hydrolases"/>
    <property type="match status" value="2"/>
</dbReference>
<dbReference type="PANTHER" id="PTHR30121">
    <property type="entry name" value="UNCHARACTERIZED PROTEIN YJGR-RELATED"/>
    <property type="match status" value="1"/>
</dbReference>
<dbReference type="Proteomes" id="UP000003250">
    <property type="component" value="Unassembled WGS sequence"/>
</dbReference>
<evidence type="ECO:0000313" key="2">
    <source>
        <dbReference type="EMBL" id="EHK57050.1"/>
    </source>
</evidence>
<sequence>MLHLGPRLHAFVYGLFRQRDEPVVRELHARVERMFAAHDLDREGSRDTLALAIANDVLSRFEEPAESAQEELAALARAMFDYEDMFVLPQIDWSERRSVADWWELKDRLIAQKALLENFAATRERIQDVLFACTASVAQALPAQTVRQNGRGGITVETSKLDMLPDVGGAVESIITGFFDDAIEHTDLFKRHRTRLEANLIAASGGNPADPKNFSRALKLPSKSDIRDRQELVETYLRGTPLRHLFKGAVDFTIPQNARFEHQHIVAGTGHGKTQTLQYLIANDLTAVERGEASVVVLDSQGDLINTISNLKLFAPGGPLHDRICIIDPTDVEYPVSLNLFDVGLERLDKYSQLDRERLTNSILELYDFVLGSLLSAEMTQKQNVIFRYVTRLMLHIPGATIHTLRELMEPGSHIRFAENIATLTGTARQFFETEFTSKEFDQTRKQVLRRLWGILENQTFERMFSHPRSKLDLYSEMNSGKVILINTAKDLLKESGTEIFGRFFIALIAQAAQERAVLPEHKRMPTFVYIDEAADYFDRNVGLILSQARKFKIGMVLAHQYLGQLDPKLQEAFASNTSVKFAGGVSNKDARALAPMMGCEPGLIEAQSKGSFAAYVRGVTKSALPLRFPFGRMEDMPRMTHEERRTLQSAMRTKCAVHYSDLDGAVKRDVVGPPAANTSRNQNATERKESPKKPPANDSDSPNTAASPEW</sequence>